<sequence length="226" mass="25693">MFPLLKRTVPDIDRLRDELGSRLLTDGEECELFRPKRILWLGAWMTFGALTIPLFFTLYFLTIPTGTWVPFAVAHAVLVLAFAVVAQRLKAAGVLLAPDGIREREYFSRMAFTPVEAIATVMVVKLVDSYGEDVSRQLFMLDAEGRRLLRLRGQLWHAADFDRVVEYFSVPVRYIEPAMTWPEFRRSLGGNLAWWERRPILTNAILIAIFVAVAVSTLFAVMAAID</sequence>
<keyword evidence="1" id="KW-1133">Transmembrane helix</keyword>
<accession>A0A3M8LMM1</accession>
<evidence type="ECO:0000313" key="3">
    <source>
        <dbReference type="Proteomes" id="UP000279859"/>
    </source>
</evidence>
<name>A0A3M8LMM1_9MICO</name>
<keyword evidence="3" id="KW-1185">Reference proteome</keyword>
<dbReference type="EMBL" id="RDSR01000003">
    <property type="protein sequence ID" value="RNE66777.1"/>
    <property type="molecule type" value="Genomic_DNA"/>
</dbReference>
<reference evidence="2 3" key="1">
    <citation type="submission" date="2018-11" db="EMBL/GenBank/DDBJ databases">
        <title>Cryobacterium sp. nov., isolated from rhizosphere soil of lettuce.</title>
        <authorList>
            <person name="Wang Y."/>
        </authorList>
    </citation>
    <scope>NUCLEOTIDE SEQUENCE [LARGE SCALE GENOMIC DNA]</scope>
    <source>
        <strain evidence="2 3">NEAU-85</strain>
    </source>
</reference>
<dbReference type="AlphaFoldDB" id="A0A3M8LMM1"/>
<evidence type="ECO:0000313" key="2">
    <source>
        <dbReference type="EMBL" id="RNE66777.1"/>
    </source>
</evidence>
<keyword evidence="1" id="KW-0472">Membrane</keyword>
<feature type="transmembrane region" description="Helical" evidence="1">
    <location>
        <begin position="67"/>
        <end position="86"/>
    </location>
</feature>
<evidence type="ECO:0000256" key="1">
    <source>
        <dbReference type="SAM" id="Phobius"/>
    </source>
</evidence>
<comment type="caution">
    <text evidence="2">The sequence shown here is derived from an EMBL/GenBank/DDBJ whole genome shotgun (WGS) entry which is preliminary data.</text>
</comment>
<keyword evidence="1" id="KW-0812">Transmembrane</keyword>
<dbReference type="Proteomes" id="UP000279859">
    <property type="component" value="Unassembled WGS sequence"/>
</dbReference>
<protein>
    <submittedName>
        <fullName evidence="2">Uncharacterized protein</fullName>
    </submittedName>
</protein>
<feature type="transmembrane region" description="Helical" evidence="1">
    <location>
        <begin position="204"/>
        <end position="225"/>
    </location>
</feature>
<gene>
    <name evidence="2" type="ORF">EEJ31_03075</name>
</gene>
<organism evidence="2 3">
    <name type="scientific">Cryobacterium tepidiphilum</name>
    <dbReference type="NCBI Taxonomy" id="2486026"/>
    <lineage>
        <taxon>Bacteria</taxon>
        <taxon>Bacillati</taxon>
        <taxon>Actinomycetota</taxon>
        <taxon>Actinomycetes</taxon>
        <taxon>Micrococcales</taxon>
        <taxon>Microbacteriaceae</taxon>
        <taxon>Cryobacterium</taxon>
    </lineage>
</organism>
<proteinExistence type="predicted"/>
<feature type="transmembrane region" description="Helical" evidence="1">
    <location>
        <begin position="38"/>
        <end position="61"/>
    </location>
</feature>